<dbReference type="InterPro" id="IPR034704">
    <property type="entry name" value="Ribosomal_bL28/bL31-like_sf"/>
</dbReference>
<dbReference type="HAMAP" id="MF_00501">
    <property type="entry name" value="Ribosomal_bL31_1"/>
    <property type="match status" value="1"/>
</dbReference>
<dbReference type="PANTHER" id="PTHR33280:SF1">
    <property type="entry name" value="LARGE RIBOSOMAL SUBUNIT PROTEIN BL31C"/>
    <property type="match status" value="1"/>
</dbReference>
<comment type="function">
    <text evidence="7">Binds the 23S rRNA.</text>
</comment>
<dbReference type="NCBIfam" id="NF000612">
    <property type="entry name" value="PRK00019.1"/>
    <property type="match status" value="1"/>
</dbReference>
<sequence>MKKGIHPEYNTVKVHCACGNEFETGSTKDEIKVEICSECHPFFTGRQKFIDKGGRVDKFKKKYGM</sequence>
<keyword evidence="9" id="KW-1185">Reference proteome</keyword>
<dbReference type="Pfam" id="PF01197">
    <property type="entry name" value="Ribosomal_L31"/>
    <property type="match status" value="1"/>
</dbReference>
<evidence type="ECO:0000256" key="2">
    <source>
        <dbReference type="ARBA" id="ARBA00022730"/>
    </source>
</evidence>
<evidence type="ECO:0000256" key="3">
    <source>
        <dbReference type="ARBA" id="ARBA00022884"/>
    </source>
</evidence>
<dbReference type="SUPFAM" id="SSF143800">
    <property type="entry name" value="L28p-like"/>
    <property type="match status" value="1"/>
</dbReference>
<comment type="similarity">
    <text evidence="1 7">Belongs to the bacterial ribosomal protein bL31 family. Type A subfamily.</text>
</comment>
<dbReference type="NCBIfam" id="TIGR00105">
    <property type="entry name" value="L31"/>
    <property type="match status" value="1"/>
</dbReference>
<dbReference type="AlphaFoldDB" id="A0A942UUQ4"/>
<dbReference type="InterPro" id="IPR027491">
    <property type="entry name" value="Ribosomal_bL31_A"/>
</dbReference>
<comment type="cofactor">
    <cofactor evidence="7">
        <name>Zn(2+)</name>
        <dbReference type="ChEBI" id="CHEBI:29105"/>
    </cofactor>
    <text evidence="7">Binds 1 zinc ion per subunit.</text>
</comment>
<evidence type="ECO:0000313" key="9">
    <source>
        <dbReference type="Proteomes" id="UP000724672"/>
    </source>
</evidence>
<evidence type="ECO:0000256" key="6">
    <source>
        <dbReference type="ARBA" id="ARBA00035687"/>
    </source>
</evidence>
<dbReference type="InterPro" id="IPR002150">
    <property type="entry name" value="Ribosomal_bL31"/>
</dbReference>
<dbReference type="PRINTS" id="PR01249">
    <property type="entry name" value="RIBOSOMALL31"/>
</dbReference>
<keyword evidence="2 7" id="KW-0699">rRNA-binding</keyword>
<organism evidence="8 9">
    <name type="scientific">Anaeromonas frigoriresistens</name>
    <dbReference type="NCBI Taxonomy" id="2683708"/>
    <lineage>
        <taxon>Bacteria</taxon>
        <taxon>Bacillati</taxon>
        <taxon>Bacillota</taxon>
        <taxon>Tissierellia</taxon>
        <taxon>Tissierellales</taxon>
        <taxon>Thermohalobacteraceae</taxon>
        <taxon>Anaeromonas</taxon>
    </lineage>
</organism>
<dbReference type="Proteomes" id="UP000724672">
    <property type="component" value="Unassembled WGS sequence"/>
</dbReference>
<dbReference type="GO" id="GO:0046872">
    <property type="term" value="F:metal ion binding"/>
    <property type="evidence" value="ECO:0007669"/>
    <property type="project" value="UniProtKB-KW"/>
</dbReference>
<feature type="binding site" evidence="7">
    <location>
        <position position="18"/>
    </location>
    <ligand>
        <name>Zn(2+)</name>
        <dbReference type="ChEBI" id="CHEBI:29105"/>
    </ligand>
</feature>
<keyword evidence="4 7" id="KW-0689">Ribosomal protein</keyword>
<keyword evidence="3 7" id="KW-0694">RNA-binding</keyword>
<feature type="binding site" evidence="7">
    <location>
        <position position="39"/>
    </location>
    <ligand>
        <name>Zn(2+)</name>
        <dbReference type="ChEBI" id="CHEBI:29105"/>
    </ligand>
</feature>
<keyword evidence="7" id="KW-0479">Metal-binding</keyword>
<keyword evidence="5 7" id="KW-0687">Ribonucleoprotein</keyword>
<evidence type="ECO:0000313" key="8">
    <source>
        <dbReference type="EMBL" id="MBS4538350.1"/>
    </source>
</evidence>
<dbReference type="GO" id="GO:0003735">
    <property type="term" value="F:structural constituent of ribosome"/>
    <property type="evidence" value="ECO:0007669"/>
    <property type="project" value="InterPro"/>
</dbReference>
<name>A0A942UUQ4_9FIRM</name>
<protein>
    <recommendedName>
        <fullName evidence="6 7">Large ribosomal subunit protein bL31</fullName>
    </recommendedName>
</protein>
<accession>A0A942UUQ4</accession>
<dbReference type="InterPro" id="IPR042105">
    <property type="entry name" value="Ribosomal_bL31_sf"/>
</dbReference>
<proteinExistence type="inferred from homology"/>
<comment type="subunit">
    <text evidence="7">Part of the 50S ribosomal subunit.</text>
</comment>
<dbReference type="GO" id="GO:0019843">
    <property type="term" value="F:rRNA binding"/>
    <property type="evidence" value="ECO:0007669"/>
    <property type="project" value="UniProtKB-KW"/>
</dbReference>
<dbReference type="NCBIfam" id="NF001809">
    <property type="entry name" value="PRK00528.1"/>
    <property type="match status" value="1"/>
</dbReference>
<dbReference type="GO" id="GO:0006412">
    <property type="term" value="P:translation"/>
    <property type="evidence" value="ECO:0007669"/>
    <property type="project" value="UniProtKB-UniRule"/>
</dbReference>
<evidence type="ECO:0000256" key="1">
    <source>
        <dbReference type="ARBA" id="ARBA00009296"/>
    </source>
</evidence>
<dbReference type="PROSITE" id="PS01143">
    <property type="entry name" value="RIBOSOMAL_L31"/>
    <property type="match status" value="1"/>
</dbReference>
<reference evidence="8" key="1">
    <citation type="submission" date="2019-12" db="EMBL/GenBank/DDBJ databases">
        <title>Clostridiaceae gen. nov. sp. nov., isolated from sediment in Xinjiang, China.</title>
        <authorList>
            <person name="Zhang R."/>
        </authorList>
    </citation>
    <scope>NUCLEOTIDE SEQUENCE</scope>
    <source>
        <strain evidence="8">D2Q-11</strain>
    </source>
</reference>
<gene>
    <name evidence="7 8" type="primary">rpmE</name>
    <name evidence="8" type="ORF">GOQ27_07730</name>
</gene>
<dbReference type="Gene3D" id="4.10.830.30">
    <property type="entry name" value="Ribosomal protein L31"/>
    <property type="match status" value="1"/>
</dbReference>
<dbReference type="GO" id="GO:0005840">
    <property type="term" value="C:ribosome"/>
    <property type="evidence" value="ECO:0007669"/>
    <property type="project" value="UniProtKB-KW"/>
</dbReference>
<dbReference type="RefSeq" id="WP_203366275.1">
    <property type="nucleotide sequence ID" value="NZ_WSFT01000031.1"/>
</dbReference>
<feature type="binding site" evidence="7">
    <location>
        <position position="36"/>
    </location>
    <ligand>
        <name>Zn(2+)</name>
        <dbReference type="ChEBI" id="CHEBI:29105"/>
    </ligand>
</feature>
<feature type="binding site" evidence="7">
    <location>
        <position position="16"/>
    </location>
    <ligand>
        <name>Zn(2+)</name>
        <dbReference type="ChEBI" id="CHEBI:29105"/>
    </ligand>
</feature>
<dbReference type="EMBL" id="WSFT01000031">
    <property type="protein sequence ID" value="MBS4538350.1"/>
    <property type="molecule type" value="Genomic_DNA"/>
</dbReference>
<dbReference type="GO" id="GO:1990904">
    <property type="term" value="C:ribonucleoprotein complex"/>
    <property type="evidence" value="ECO:0007669"/>
    <property type="project" value="UniProtKB-KW"/>
</dbReference>
<dbReference type="PANTHER" id="PTHR33280">
    <property type="entry name" value="50S RIBOSOMAL PROTEIN L31, CHLOROPLASTIC"/>
    <property type="match status" value="1"/>
</dbReference>
<comment type="caution">
    <text evidence="8">The sequence shown here is derived from an EMBL/GenBank/DDBJ whole genome shotgun (WGS) entry which is preliminary data.</text>
</comment>
<evidence type="ECO:0000256" key="5">
    <source>
        <dbReference type="ARBA" id="ARBA00023274"/>
    </source>
</evidence>
<evidence type="ECO:0000256" key="7">
    <source>
        <dbReference type="HAMAP-Rule" id="MF_00501"/>
    </source>
</evidence>
<keyword evidence="7" id="KW-0862">Zinc</keyword>
<evidence type="ECO:0000256" key="4">
    <source>
        <dbReference type="ARBA" id="ARBA00022980"/>
    </source>
</evidence>